<dbReference type="Gene3D" id="2.40.128.20">
    <property type="match status" value="1"/>
</dbReference>
<reference evidence="1" key="1">
    <citation type="journal article" date="2016" name="Ticks Tick Borne Dis.">
        <title>De novo assembly and annotation of the salivary gland transcriptome of Rhipicephalus appendiculatus male and female ticks during blood feeding.</title>
        <authorList>
            <person name="de Castro M.H."/>
            <person name="de Klerk D."/>
            <person name="Pienaar R."/>
            <person name="Latif A.A."/>
            <person name="Rees D.J."/>
            <person name="Mans B.J."/>
        </authorList>
    </citation>
    <scope>NUCLEOTIDE SEQUENCE</scope>
    <source>
        <tissue evidence="1">Salivary glands</tissue>
    </source>
</reference>
<evidence type="ECO:0000313" key="1">
    <source>
        <dbReference type="EMBL" id="JAP85933.1"/>
    </source>
</evidence>
<proteinExistence type="predicted"/>
<sequence length="195" mass="21650">MIEQTIFAALTIASFTISVKCDGTSTLLDFSAKAPDITKFYTANATIFTMRTTQRKVTCKVDKVANANSTSVFFYRSYCLGHQWVNKTLVGTFTNVSVAVNATYDSMIVHPPGIIGKITEELLYADPGFKCGVFKVFVQSNSGSPRKLAIYDLRVRKAYDQPHNAKCLLEFKKHAGKNYVHAFLPFCTSSTIICK</sequence>
<organism evidence="1">
    <name type="scientific">Rhipicephalus appendiculatus</name>
    <name type="common">Brown ear tick</name>
    <dbReference type="NCBI Taxonomy" id="34631"/>
    <lineage>
        <taxon>Eukaryota</taxon>
        <taxon>Metazoa</taxon>
        <taxon>Ecdysozoa</taxon>
        <taxon>Arthropoda</taxon>
        <taxon>Chelicerata</taxon>
        <taxon>Arachnida</taxon>
        <taxon>Acari</taxon>
        <taxon>Parasitiformes</taxon>
        <taxon>Ixodida</taxon>
        <taxon>Ixodoidea</taxon>
        <taxon>Ixodidae</taxon>
        <taxon>Rhipicephalinae</taxon>
        <taxon>Rhipicephalus</taxon>
        <taxon>Rhipicephalus</taxon>
    </lineage>
</organism>
<dbReference type="AlphaFoldDB" id="A0A131Z3E4"/>
<accession>A0A131Z3E4</accession>
<dbReference type="EMBL" id="GEDV01002624">
    <property type="protein sequence ID" value="JAP85933.1"/>
    <property type="molecule type" value="Transcribed_RNA"/>
</dbReference>
<name>A0A131Z3E4_RHIAP</name>
<dbReference type="InterPro" id="IPR012674">
    <property type="entry name" value="Calycin"/>
</dbReference>
<protein>
    <submittedName>
        <fullName evidence="1">Lipocalin</fullName>
    </submittedName>
</protein>